<gene>
    <name evidence="3" type="ORF">MNEG_9538</name>
</gene>
<dbReference type="Gene3D" id="3.40.50.10320">
    <property type="entry name" value="LmbE-like"/>
    <property type="match status" value="1"/>
</dbReference>
<dbReference type="PANTHER" id="PTHR12993">
    <property type="entry name" value="N-ACETYLGLUCOSAMINYL-PHOSPHATIDYLINOSITOL DE-N-ACETYLASE-RELATED"/>
    <property type="match status" value="1"/>
</dbReference>
<dbReference type="AlphaFoldDB" id="A0A0D2KS73"/>
<dbReference type="UniPathway" id="UPA00196"/>
<dbReference type="STRING" id="145388.A0A0D2KS73"/>
<dbReference type="GO" id="GO:0005783">
    <property type="term" value="C:endoplasmic reticulum"/>
    <property type="evidence" value="ECO:0007669"/>
    <property type="project" value="TreeGrafter"/>
</dbReference>
<dbReference type="InterPro" id="IPR003737">
    <property type="entry name" value="GlcNAc_PI_deacetylase-related"/>
</dbReference>
<reference evidence="3 4" key="1">
    <citation type="journal article" date="2013" name="BMC Genomics">
        <title>Reconstruction of the lipid metabolism for the microalga Monoraphidium neglectum from its genome sequence reveals characteristics suitable for biofuel production.</title>
        <authorList>
            <person name="Bogen C."/>
            <person name="Al-Dilaimi A."/>
            <person name="Albersmeier A."/>
            <person name="Wichmann J."/>
            <person name="Grundmann M."/>
            <person name="Rupp O."/>
            <person name="Lauersen K.J."/>
            <person name="Blifernez-Klassen O."/>
            <person name="Kalinowski J."/>
            <person name="Goesmann A."/>
            <person name="Mussgnug J.H."/>
            <person name="Kruse O."/>
        </authorList>
    </citation>
    <scope>NUCLEOTIDE SEQUENCE [LARGE SCALE GENOMIC DNA]</scope>
    <source>
        <strain evidence="3 4">SAG 48.87</strain>
    </source>
</reference>
<dbReference type="RefSeq" id="XP_013897443.1">
    <property type="nucleotide sequence ID" value="XM_014041989.1"/>
</dbReference>
<accession>A0A0D2KS73</accession>
<keyword evidence="3" id="KW-0378">Hydrolase</keyword>
<evidence type="ECO:0000256" key="2">
    <source>
        <dbReference type="ARBA" id="ARBA00012176"/>
    </source>
</evidence>
<sequence>MPPSSVLLVTAHPDDEAMFFAPSLAHYARHGDLVTILCLSTGDADGLGRIPADRVTVVDHPRLRDGVATAWPEATVADLVAAELQKRRCDTVLTFDARGVSGHANHTAVHRGVRSLLQTRGPALGVTSAWQLVSLGLPRKFLSIADTWLSRTLAPRGALVLAGGSLGTSLAAMRAHASQWVWYRKLFVLLSSYTYVNTLAPLN</sequence>
<evidence type="ECO:0000313" key="3">
    <source>
        <dbReference type="EMBL" id="KIY98423.1"/>
    </source>
</evidence>
<dbReference type="KEGG" id="mng:MNEG_9538"/>
<evidence type="ECO:0000256" key="1">
    <source>
        <dbReference type="ARBA" id="ARBA00006066"/>
    </source>
</evidence>
<keyword evidence="4" id="KW-1185">Reference proteome</keyword>
<dbReference type="Proteomes" id="UP000054498">
    <property type="component" value="Unassembled WGS sequence"/>
</dbReference>
<dbReference type="GeneID" id="25742413"/>
<dbReference type="GO" id="GO:0000225">
    <property type="term" value="F:N-acetylglucosaminylphosphatidylinositol deacetylase activity"/>
    <property type="evidence" value="ECO:0007669"/>
    <property type="project" value="UniProtKB-EC"/>
</dbReference>
<dbReference type="GO" id="GO:0006506">
    <property type="term" value="P:GPI anchor biosynthetic process"/>
    <property type="evidence" value="ECO:0007669"/>
    <property type="project" value="UniProtKB-UniPathway"/>
</dbReference>
<dbReference type="PANTHER" id="PTHR12993:SF11">
    <property type="entry name" value="N-ACETYLGLUCOSAMINYL-PHOSPHATIDYLINOSITOL DE-N-ACETYLASE"/>
    <property type="match status" value="1"/>
</dbReference>
<dbReference type="GO" id="GO:0016020">
    <property type="term" value="C:membrane"/>
    <property type="evidence" value="ECO:0007669"/>
    <property type="project" value="GOC"/>
</dbReference>
<organism evidence="3 4">
    <name type="scientific">Monoraphidium neglectum</name>
    <dbReference type="NCBI Taxonomy" id="145388"/>
    <lineage>
        <taxon>Eukaryota</taxon>
        <taxon>Viridiplantae</taxon>
        <taxon>Chlorophyta</taxon>
        <taxon>core chlorophytes</taxon>
        <taxon>Chlorophyceae</taxon>
        <taxon>CS clade</taxon>
        <taxon>Sphaeropleales</taxon>
        <taxon>Selenastraceae</taxon>
        <taxon>Monoraphidium</taxon>
    </lineage>
</organism>
<dbReference type="EC" id="3.5.1.89" evidence="2"/>
<dbReference type="Pfam" id="PF02585">
    <property type="entry name" value="PIG-L"/>
    <property type="match status" value="1"/>
</dbReference>
<evidence type="ECO:0000313" key="4">
    <source>
        <dbReference type="Proteomes" id="UP000054498"/>
    </source>
</evidence>
<dbReference type="EMBL" id="KK102190">
    <property type="protein sequence ID" value="KIY98423.1"/>
    <property type="molecule type" value="Genomic_DNA"/>
</dbReference>
<dbReference type="InterPro" id="IPR024078">
    <property type="entry name" value="LmbE-like_dom_sf"/>
</dbReference>
<dbReference type="OrthoDB" id="440160at2759"/>
<dbReference type="SUPFAM" id="SSF102588">
    <property type="entry name" value="LmbE-like"/>
    <property type="match status" value="1"/>
</dbReference>
<proteinExistence type="inferred from homology"/>
<protein>
    <recommendedName>
        <fullName evidence="2">N-acetylglucosaminylphosphatidylinositol deacetylase</fullName>
        <ecNumber evidence="2">3.5.1.89</ecNumber>
    </recommendedName>
</protein>
<comment type="similarity">
    <text evidence="1">Belongs to the PIGL family.</text>
</comment>
<name>A0A0D2KS73_9CHLO</name>